<evidence type="ECO:0008006" key="4">
    <source>
        <dbReference type="Google" id="ProtNLM"/>
    </source>
</evidence>
<dbReference type="RefSeq" id="WP_046142826.1">
    <property type="nucleotide sequence ID" value="NZ_LAJG01000021.1"/>
</dbReference>
<accession>A0A0F5L980</accession>
<keyword evidence="1" id="KW-0812">Transmembrane</keyword>
<dbReference type="AlphaFoldDB" id="A0A0F5L980"/>
<feature type="transmembrane region" description="Helical" evidence="1">
    <location>
        <begin position="21"/>
        <end position="47"/>
    </location>
</feature>
<dbReference type="STRING" id="361041.VW35_09580"/>
<dbReference type="PATRIC" id="fig|361041.3.peg.1270"/>
<keyword evidence="3" id="KW-1185">Reference proteome</keyword>
<reference evidence="2 3" key="1">
    <citation type="submission" date="2015-03" db="EMBL/GenBank/DDBJ databases">
        <authorList>
            <person name="Hassan Y.I."/>
            <person name="Lepp D."/>
            <person name="Zhou T."/>
        </authorList>
    </citation>
    <scope>NUCLEOTIDE SEQUENCE [LARGE SCALE GENOMIC DNA]</scope>
    <source>
        <strain evidence="2 3">GH2-10</strain>
    </source>
</reference>
<comment type="caution">
    <text evidence="2">The sequence shown here is derived from an EMBL/GenBank/DDBJ whole genome shotgun (WGS) entry which is preliminary data.</text>
</comment>
<dbReference type="OrthoDB" id="7946957at2"/>
<organism evidence="2 3">
    <name type="scientific">Devosia soli</name>
    <dbReference type="NCBI Taxonomy" id="361041"/>
    <lineage>
        <taxon>Bacteria</taxon>
        <taxon>Pseudomonadati</taxon>
        <taxon>Pseudomonadota</taxon>
        <taxon>Alphaproteobacteria</taxon>
        <taxon>Hyphomicrobiales</taxon>
        <taxon>Devosiaceae</taxon>
        <taxon>Devosia</taxon>
    </lineage>
</organism>
<keyword evidence="1" id="KW-1133">Transmembrane helix</keyword>
<protein>
    <recommendedName>
        <fullName evidence="4">LPS export ABC transporter periplasmic protein LptC</fullName>
    </recommendedName>
</protein>
<gene>
    <name evidence="2" type="ORF">VW35_09580</name>
</gene>
<sequence>MALAAQHGRTTRYKKLLRRNRVVSVLRLAVPVFGAVTLAALLAQIALSSLGARYSIGSIEVSPERIKVEAPEYAGTMADGSTYRVWAEEAAATVENTDLIALNNARVVLQRLDGLRREASAAIGMLDTSTQEVRVEGATDISDSSGTSGRLYDSVFDWATQTLTARGRVSIDYADGATVRAQGMVHEAELSRWTFTKATVTLPSTPGENEE</sequence>
<evidence type="ECO:0000313" key="2">
    <source>
        <dbReference type="EMBL" id="KKB78749.1"/>
    </source>
</evidence>
<proteinExistence type="predicted"/>
<dbReference type="EMBL" id="LAJG01000021">
    <property type="protein sequence ID" value="KKB78749.1"/>
    <property type="molecule type" value="Genomic_DNA"/>
</dbReference>
<evidence type="ECO:0000256" key="1">
    <source>
        <dbReference type="SAM" id="Phobius"/>
    </source>
</evidence>
<keyword evidence="1" id="KW-0472">Membrane</keyword>
<name>A0A0F5L980_9HYPH</name>
<dbReference type="Proteomes" id="UP000033514">
    <property type="component" value="Unassembled WGS sequence"/>
</dbReference>
<evidence type="ECO:0000313" key="3">
    <source>
        <dbReference type="Proteomes" id="UP000033514"/>
    </source>
</evidence>